<proteinExistence type="predicted"/>
<dbReference type="EMBL" id="JPMI01000008">
    <property type="protein sequence ID" value="KFA94546.1"/>
    <property type="molecule type" value="Genomic_DNA"/>
</dbReference>
<dbReference type="Proteomes" id="UP000028547">
    <property type="component" value="Unassembled WGS sequence"/>
</dbReference>
<dbReference type="InterPro" id="IPR016064">
    <property type="entry name" value="NAD/diacylglycerol_kinase_sf"/>
</dbReference>
<evidence type="ECO:0000313" key="1">
    <source>
        <dbReference type="EMBL" id="KFA94546.1"/>
    </source>
</evidence>
<organism evidence="1 2">
    <name type="scientific">Archangium violaceum Cb vi76</name>
    <dbReference type="NCBI Taxonomy" id="1406225"/>
    <lineage>
        <taxon>Bacteria</taxon>
        <taxon>Pseudomonadati</taxon>
        <taxon>Myxococcota</taxon>
        <taxon>Myxococcia</taxon>
        <taxon>Myxococcales</taxon>
        <taxon>Cystobacterineae</taxon>
        <taxon>Archangiaceae</taxon>
        <taxon>Archangium</taxon>
    </lineage>
</organism>
<name>A0A084T1G1_9BACT</name>
<reference evidence="1 2" key="1">
    <citation type="submission" date="2014-07" db="EMBL/GenBank/DDBJ databases">
        <title>Draft Genome Sequence of Gephyronic Acid Producer, Cystobacter violaceus Strain Cb vi76.</title>
        <authorList>
            <person name="Stevens D.C."/>
            <person name="Young J."/>
            <person name="Carmichael R."/>
            <person name="Tan J."/>
            <person name="Taylor R.E."/>
        </authorList>
    </citation>
    <scope>NUCLEOTIDE SEQUENCE [LARGE SCALE GENOMIC DNA]</scope>
    <source>
        <strain evidence="1 2">Cb vi76</strain>
    </source>
</reference>
<keyword evidence="1" id="KW-0808">Transferase</keyword>
<protein>
    <submittedName>
        <fullName evidence="1">NAD+ kinase</fullName>
    </submittedName>
</protein>
<accession>A0A084T1G1</accession>
<comment type="caution">
    <text evidence="1">The sequence shown here is derived from an EMBL/GenBank/DDBJ whole genome shotgun (WGS) entry which is preliminary data.</text>
</comment>
<dbReference type="RefSeq" id="WP_043389164.1">
    <property type="nucleotide sequence ID" value="NZ_JPMI01000008.1"/>
</dbReference>
<sequence>MAEYEKIVLVTRKTRLAELVERFNTRSQARFYLEHAGQDFEDYAREDDTYRRSLDALHKLLELGLPVQQVDRSLVPTFLFTGKELVATVGQDGLVANVAKYVGSQPIVGVNPDPERFDGVLLPFGVDKARVAVRHVLESHARFREVTLAEVVLSDGQRLLGFNDLFLGARTHVSARYMLHYEKRAESQSSSGIIVSTGAGSSGWLSSVFTLAQGLTAATGGQPGQPWRMTWEDPRLAFVVREPFISRHSAASVVAGFVSAQQELEVESRMPSGGVIFSDGIEEDFLAFNAGTTARVRPATQRARLVVS</sequence>
<dbReference type="PANTHER" id="PTHR13158">
    <property type="match status" value="1"/>
</dbReference>
<dbReference type="GO" id="GO:0019674">
    <property type="term" value="P:NAD+ metabolic process"/>
    <property type="evidence" value="ECO:0007669"/>
    <property type="project" value="TreeGrafter"/>
</dbReference>
<dbReference type="GO" id="GO:0003951">
    <property type="term" value="F:NAD+ kinase activity"/>
    <property type="evidence" value="ECO:0007669"/>
    <property type="project" value="TreeGrafter"/>
</dbReference>
<dbReference type="AlphaFoldDB" id="A0A084T1G1"/>
<evidence type="ECO:0000313" key="2">
    <source>
        <dbReference type="Proteomes" id="UP000028547"/>
    </source>
</evidence>
<gene>
    <name evidence="1" type="ORF">Q664_01860</name>
</gene>
<dbReference type="SUPFAM" id="SSF111331">
    <property type="entry name" value="NAD kinase/diacylglycerol kinase-like"/>
    <property type="match status" value="1"/>
</dbReference>
<keyword evidence="1" id="KW-0418">Kinase</keyword>
<dbReference type="PANTHER" id="PTHR13158:SF5">
    <property type="entry name" value="NAD KINASE 2, MITOCHONDRIAL"/>
    <property type="match status" value="1"/>
</dbReference>